<dbReference type="Pfam" id="PF01757">
    <property type="entry name" value="Acyl_transf_3"/>
    <property type="match status" value="1"/>
</dbReference>
<feature type="transmembrane region" description="Helical" evidence="1">
    <location>
        <begin position="284"/>
        <end position="303"/>
    </location>
</feature>
<keyword evidence="4" id="KW-1185">Reference proteome</keyword>
<evidence type="ECO:0000313" key="3">
    <source>
        <dbReference type="EMBL" id="KKB09020.1"/>
    </source>
</evidence>
<name>A0A0F5FKE8_9HYPH</name>
<dbReference type="EMBL" id="JZEY01000054">
    <property type="protein sequence ID" value="KKB09020.1"/>
    <property type="molecule type" value="Genomic_DNA"/>
</dbReference>
<dbReference type="GO" id="GO:0016020">
    <property type="term" value="C:membrane"/>
    <property type="evidence" value="ECO:0007669"/>
    <property type="project" value="TreeGrafter"/>
</dbReference>
<accession>A0A0F5FKE8</accession>
<dbReference type="GO" id="GO:0016747">
    <property type="term" value="F:acyltransferase activity, transferring groups other than amino-acyl groups"/>
    <property type="evidence" value="ECO:0007669"/>
    <property type="project" value="InterPro"/>
</dbReference>
<feature type="transmembrane region" description="Helical" evidence="1">
    <location>
        <begin position="135"/>
        <end position="155"/>
    </location>
</feature>
<feature type="transmembrane region" description="Helical" evidence="1">
    <location>
        <begin position="12"/>
        <end position="30"/>
    </location>
</feature>
<evidence type="ECO:0000313" key="4">
    <source>
        <dbReference type="Proteomes" id="UP000033649"/>
    </source>
</evidence>
<organism evidence="3 4">
    <name type="scientific">Devosia chinhatensis</name>
    <dbReference type="NCBI Taxonomy" id="429727"/>
    <lineage>
        <taxon>Bacteria</taxon>
        <taxon>Pseudomonadati</taxon>
        <taxon>Pseudomonadota</taxon>
        <taxon>Alphaproteobacteria</taxon>
        <taxon>Hyphomicrobiales</taxon>
        <taxon>Devosiaceae</taxon>
        <taxon>Devosia</taxon>
    </lineage>
</organism>
<feature type="transmembrane region" description="Helical" evidence="1">
    <location>
        <begin position="309"/>
        <end position="333"/>
    </location>
</feature>
<evidence type="ECO:0000256" key="1">
    <source>
        <dbReference type="SAM" id="Phobius"/>
    </source>
</evidence>
<keyword evidence="1" id="KW-1133">Transmembrane helix</keyword>
<dbReference type="InterPro" id="IPR002656">
    <property type="entry name" value="Acyl_transf_3_dom"/>
</dbReference>
<sequence>MFAMTGKLHTIQYLRAVAATLVLISHALLYPLTGHVLAYGRLGWLGVILFFAISGFIMVIVTGQESFDPLGFLKRRIVRVVPLYWAFTGVAALLALLAPGLFKTTIFDLGQLGLSLLFVPFYNPASHGLHPLYKLGWTLNYEMFFYVSFALLAVFSARRRALALTILYVVLATIGSVLHPAGAIPAFYTSYMPLAFVAGVWMGIWSLEGALARWVPRLAGPLLVTVVLGLGIGFQRDIGVVEDGLSFVALLAAVLALMALSVAFEAKMPRFSILETLGDASYSIYLVHIFAVGAIAGMALKLIGTENDVLVAAILLAAIVGGIGAGLVLYRLVERPLMRSLRPRA</sequence>
<feature type="transmembrane region" description="Helical" evidence="1">
    <location>
        <begin position="83"/>
        <end position="102"/>
    </location>
</feature>
<dbReference type="PANTHER" id="PTHR23028:SF131">
    <property type="entry name" value="BLR2367 PROTEIN"/>
    <property type="match status" value="1"/>
</dbReference>
<comment type="caution">
    <text evidence="3">The sequence shown here is derived from an EMBL/GenBank/DDBJ whole genome shotgun (WGS) entry which is preliminary data.</text>
</comment>
<dbReference type="PATRIC" id="fig|429727.3.peg.625"/>
<keyword evidence="1" id="KW-0472">Membrane</keyword>
<feature type="transmembrane region" description="Helical" evidence="1">
    <location>
        <begin position="188"/>
        <end position="207"/>
    </location>
</feature>
<proteinExistence type="predicted"/>
<evidence type="ECO:0000259" key="2">
    <source>
        <dbReference type="Pfam" id="PF01757"/>
    </source>
</evidence>
<dbReference type="Proteomes" id="UP000033649">
    <property type="component" value="Unassembled WGS sequence"/>
</dbReference>
<feature type="transmembrane region" description="Helical" evidence="1">
    <location>
        <begin position="244"/>
        <end position="264"/>
    </location>
</feature>
<dbReference type="AlphaFoldDB" id="A0A0F5FKE8"/>
<reference evidence="3 4" key="1">
    <citation type="submission" date="2015-03" db="EMBL/GenBank/DDBJ databases">
        <authorList>
            <person name="Hassan Y."/>
            <person name="Lepp D."/>
            <person name="Li X.-Z."/>
            <person name="Zhou T."/>
        </authorList>
    </citation>
    <scope>NUCLEOTIDE SEQUENCE [LARGE SCALE GENOMIC DNA]</scope>
    <source>
        <strain evidence="3 4">IPL18</strain>
    </source>
</reference>
<dbReference type="PANTHER" id="PTHR23028">
    <property type="entry name" value="ACETYLTRANSFERASE"/>
    <property type="match status" value="1"/>
</dbReference>
<feature type="transmembrane region" description="Helical" evidence="1">
    <location>
        <begin position="162"/>
        <end position="182"/>
    </location>
</feature>
<dbReference type="STRING" id="429727.VE26_03005"/>
<feature type="transmembrane region" description="Helical" evidence="1">
    <location>
        <begin position="42"/>
        <end position="62"/>
    </location>
</feature>
<protein>
    <recommendedName>
        <fullName evidence="2">Acyltransferase 3 domain-containing protein</fullName>
    </recommendedName>
</protein>
<gene>
    <name evidence="3" type="ORF">VE26_03005</name>
</gene>
<keyword evidence="1" id="KW-0812">Transmembrane</keyword>
<feature type="transmembrane region" description="Helical" evidence="1">
    <location>
        <begin position="214"/>
        <end position="232"/>
    </location>
</feature>
<feature type="domain" description="Acyltransferase 3" evidence="2">
    <location>
        <begin position="10"/>
        <end position="323"/>
    </location>
</feature>
<dbReference type="InterPro" id="IPR050879">
    <property type="entry name" value="Acyltransferase_3"/>
</dbReference>
<dbReference type="GO" id="GO:0000271">
    <property type="term" value="P:polysaccharide biosynthetic process"/>
    <property type="evidence" value="ECO:0007669"/>
    <property type="project" value="TreeGrafter"/>
</dbReference>